<dbReference type="EMBL" id="JBHLVZ010000025">
    <property type="protein sequence ID" value="MFC0386146.1"/>
    <property type="molecule type" value="Genomic_DNA"/>
</dbReference>
<dbReference type="PANTHER" id="PTHR43857">
    <property type="entry name" value="BLR7761 PROTEIN"/>
    <property type="match status" value="1"/>
</dbReference>
<gene>
    <name evidence="2" type="ORF">ACFFIC_11410</name>
</gene>
<evidence type="ECO:0000256" key="1">
    <source>
        <dbReference type="SAM" id="SignalP"/>
    </source>
</evidence>
<dbReference type="RefSeq" id="WP_377050330.1">
    <property type="nucleotide sequence ID" value="NZ_JBHLVZ010000025.1"/>
</dbReference>
<protein>
    <submittedName>
        <fullName evidence="2">RidA family protein</fullName>
        <ecNumber evidence="2">3.5.-.-</ecNumber>
    </submittedName>
</protein>
<keyword evidence="3" id="KW-1185">Reference proteome</keyword>
<feature type="chain" id="PRO_5047459590" evidence="1">
    <location>
        <begin position="23"/>
        <end position="150"/>
    </location>
</feature>
<dbReference type="Pfam" id="PF01042">
    <property type="entry name" value="Ribonuc_L-PSP"/>
    <property type="match status" value="1"/>
</dbReference>
<dbReference type="Proteomes" id="UP001589789">
    <property type="component" value="Unassembled WGS sequence"/>
</dbReference>
<dbReference type="Gene3D" id="3.30.1330.40">
    <property type="entry name" value="RutC-like"/>
    <property type="match status" value="1"/>
</dbReference>
<dbReference type="CDD" id="cd00448">
    <property type="entry name" value="YjgF_YER057c_UK114_family"/>
    <property type="match status" value="1"/>
</dbReference>
<reference evidence="2 3" key="1">
    <citation type="submission" date="2024-09" db="EMBL/GenBank/DDBJ databases">
        <authorList>
            <person name="Sun Q."/>
            <person name="Mori K."/>
        </authorList>
    </citation>
    <scope>NUCLEOTIDE SEQUENCE [LARGE SCALE GENOMIC DNA]</scope>
    <source>
        <strain evidence="2 3">CCM 7468</strain>
    </source>
</reference>
<dbReference type="SUPFAM" id="SSF55298">
    <property type="entry name" value="YjgF-like"/>
    <property type="match status" value="1"/>
</dbReference>
<name>A0ABV6IRB5_9PROT</name>
<evidence type="ECO:0000313" key="3">
    <source>
        <dbReference type="Proteomes" id="UP001589789"/>
    </source>
</evidence>
<evidence type="ECO:0000313" key="2">
    <source>
        <dbReference type="EMBL" id="MFC0386146.1"/>
    </source>
</evidence>
<dbReference type="GO" id="GO:0016787">
    <property type="term" value="F:hydrolase activity"/>
    <property type="evidence" value="ECO:0007669"/>
    <property type="project" value="UniProtKB-KW"/>
</dbReference>
<proteinExistence type="predicted"/>
<comment type="caution">
    <text evidence="2">The sequence shown here is derived from an EMBL/GenBank/DDBJ whole genome shotgun (WGS) entry which is preliminary data.</text>
</comment>
<dbReference type="EC" id="3.5.-.-" evidence="2"/>
<organism evidence="2 3">
    <name type="scientific">Muricoccus vinaceus</name>
    <dbReference type="NCBI Taxonomy" id="424704"/>
    <lineage>
        <taxon>Bacteria</taxon>
        <taxon>Pseudomonadati</taxon>
        <taxon>Pseudomonadota</taxon>
        <taxon>Alphaproteobacteria</taxon>
        <taxon>Acetobacterales</taxon>
        <taxon>Roseomonadaceae</taxon>
        <taxon>Muricoccus</taxon>
    </lineage>
</organism>
<dbReference type="InterPro" id="IPR035959">
    <property type="entry name" value="RutC-like_sf"/>
</dbReference>
<feature type="signal peptide" evidence="1">
    <location>
        <begin position="1"/>
        <end position="22"/>
    </location>
</feature>
<sequence length="150" mass="15885">MSRITAAAMLGLLALATPAADAREYIKDARPQERAYSLGVVTEGGKIVWLAGQTATVDDSGASLAGNFDGQARQVFRLLGRTIERAGGKLGDMVQMTVFITDARNGDRLTQIRREIFGDNFAGSALITISALANLAAQIEIQGFAVVGDR</sequence>
<keyword evidence="2" id="KW-0378">Hydrolase</keyword>
<dbReference type="InterPro" id="IPR006175">
    <property type="entry name" value="YjgF/YER057c/UK114"/>
</dbReference>
<accession>A0ABV6IRB5</accession>
<keyword evidence="1" id="KW-0732">Signal</keyword>
<dbReference type="PANTHER" id="PTHR43857:SF1">
    <property type="entry name" value="YJGH FAMILY PROTEIN"/>
    <property type="match status" value="1"/>
</dbReference>